<keyword evidence="2" id="KW-0732">Signal</keyword>
<organism evidence="4 5">
    <name type="scientific">Streptomyces boluensis</name>
    <dbReference type="NCBI Taxonomy" id="1775135"/>
    <lineage>
        <taxon>Bacteria</taxon>
        <taxon>Bacillati</taxon>
        <taxon>Actinomycetota</taxon>
        <taxon>Actinomycetes</taxon>
        <taxon>Kitasatosporales</taxon>
        <taxon>Streptomycetaceae</taxon>
        <taxon>Streptomyces</taxon>
    </lineage>
</organism>
<evidence type="ECO:0000313" key="4">
    <source>
        <dbReference type="EMBL" id="NBE54668.1"/>
    </source>
</evidence>
<proteinExistence type="predicted"/>
<evidence type="ECO:0000259" key="3">
    <source>
        <dbReference type="Pfam" id="PF12671"/>
    </source>
</evidence>
<feature type="region of interest" description="Disordered" evidence="1">
    <location>
        <begin position="405"/>
        <end position="431"/>
    </location>
</feature>
<dbReference type="OrthoDB" id="4981342at2"/>
<dbReference type="Pfam" id="PF12671">
    <property type="entry name" value="Amidase_6"/>
    <property type="match status" value="1"/>
</dbReference>
<keyword evidence="5" id="KW-1185">Reference proteome</keyword>
<evidence type="ECO:0000256" key="1">
    <source>
        <dbReference type="SAM" id="MobiDB-lite"/>
    </source>
</evidence>
<dbReference type="Gene3D" id="3.90.1720.10">
    <property type="entry name" value="endopeptidase domain like (from Nostoc punctiforme)"/>
    <property type="match status" value="1"/>
</dbReference>
<gene>
    <name evidence="4" type="ORF">GUY60_25240</name>
</gene>
<sequence>MTDRKRRALVTFGLATAMALPMAPARALSGTGGLDGELDLNLGLGGKFLDITVTLGQRRRLVLRLAQEYLAARDQGWKDPQGPGDGMAAIKKEGAKVATQPEAFAAGPAVFAAEGADALHATEVDTGFVDDATVEFEGNTATVTLTSGTFLSWNDASLGTSSLSDTYVVTLERENRTWTVTKAAYVPTPSTAAPKAAATSTAASETADGVSTMAAHSYDRDAAVAYALRWSEVYKSSRGNHPVSFARNPEYEDLGTANCANFVSQSLLAGGWTRRYGVDRDDPDNWDDNLNGPYTFSKTWTRANWLFDLTVKYRGWERNFWPPADPTTGPGDPDFAIWELEPGDLIFTDWDTEVPDGVQDHVMIVTGTYTNPSDEFTEPTYSQNSPNRHNLPLSVGMKMAYYRRGGNEGDPNHNENQPIFVPVRLKDSFDE</sequence>
<reference evidence="4" key="1">
    <citation type="submission" date="2020-01" db="EMBL/GenBank/DDBJ databases">
        <title>Whole-genome analyses of novel actinobacteria.</title>
        <authorList>
            <person name="Sahin N."/>
        </authorList>
    </citation>
    <scope>NUCLEOTIDE SEQUENCE</scope>
    <source>
        <strain evidence="4">YC537</strain>
    </source>
</reference>
<feature type="domain" description="Putative amidase" evidence="3">
    <location>
        <begin position="217"/>
        <end position="397"/>
    </location>
</feature>
<dbReference type="EMBL" id="JAAAHS010000238">
    <property type="protein sequence ID" value="NBE54668.1"/>
    <property type="molecule type" value="Genomic_DNA"/>
</dbReference>
<feature type="chain" id="PRO_5037696504" description="Putative amidase domain-containing protein" evidence="2">
    <location>
        <begin position="28"/>
        <end position="431"/>
    </location>
</feature>
<dbReference type="InterPro" id="IPR024301">
    <property type="entry name" value="Amidase_6"/>
</dbReference>
<dbReference type="RefSeq" id="WP_161701703.1">
    <property type="nucleotide sequence ID" value="NZ_JAAAHS010000238.1"/>
</dbReference>
<feature type="signal peptide" evidence="2">
    <location>
        <begin position="1"/>
        <end position="27"/>
    </location>
</feature>
<comment type="caution">
    <text evidence="4">The sequence shown here is derived from an EMBL/GenBank/DDBJ whole genome shotgun (WGS) entry which is preliminary data.</text>
</comment>
<protein>
    <recommendedName>
        <fullName evidence="3">Putative amidase domain-containing protein</fullName>
    </recommendedName>
</protein>
<evidence type="ECO:0000313" key="5">
    <source>
        <dbReference type="Proteomes" id="UP000598297"/>
    </source>
</evidence>
<dbReference type="AlphaFoldDB" id="A0A964XPK3"/>
<evidence type="ECO:0000256" key="2">
    <source>
        <dbReference type="SAM" id="SignalP"/>
    </source>
</evidence>
<name>A0A964XPK3_9ACTN</name>
<dbReference type="Proteomes" id="UP000598297">
    <property type="component" value="Unassembled WGS sequence"/>
</dbReference>
<accession>A0A964XPK3</accession>